<reference evidence="1 2" key="1">
    <citation type="journal article" date="2010" name="Science">
        <title>Genomic comparison of the ants Camponotus floridanus and Harpegnathos saltator.</title>
        <authorList>
            <person name="Bonasio R."/>
            <person name="Zhang G."/>
            <person name="Ye C."/>
            <person name="Mutti N.S."/>
            <person name="Fang X."/>
            <person name="Qin N."/>
            <person name="Donahue G."/>
            <person name="Yang P."/>
            <person name="Li Q."/>
            <person name="Li C."/>
            <person name="Zhang P."/>
            <person name="Huang Z."/>
            <person name="Berger S.L."/>
            <person name="Reinberg D."/>
            <person name="Wang J."/>
            <person name="Liebig J."/>
        </authorList>
    </citation>
    <scope>NUCLEOTIDE SEQUENCE [LARGE SCALE GENOMIC DNA]</scope>
    <source>
        <strain evidence="1 2">R22 G/1</strain>
    </source>
</reference>
<evidence type="ECO:0000313" key="2">
    <source>
        <dbReference type="Proteomes" id="UP000008237"/>
    </source>
</evidence>
<dbReference type="AlphaFoldDB" id="E2BWP5"/>
<sequence length="71" mass="7743">MADSETAAAKDIDEGNQVCKRAGAGANSSALMANGSPCFWNILNPHAWFNPERLNPRGKRTSEEIFFPFSV</sequence>
<keyword evidence="2" id="KW-1185">Reference proteome</keyword>
<protein>
    <submittedName>
        <fullName evidence="1">Uncharacterized protein</fullName>
    </submittedName>
</protein>
<dbReference type="EMBL" id="GL451165">
    <property type="protein sequence ID" value="EFN79900.1"/>
    <property type="molecule type" value="Genomic_DNA"/>
</dbReference>
<dbReference type="Proteomes" id="UP000008237">
    <property type="component" value="Unassembled WGS sequence"/>
</dbReference>
<proteinExistence type="predicted"/>
<dbReference type="InParanoid" id="E2BWP5"/>
<evidence type="ECO:0000313" key="1">
    <source>
        <dbReference type="EMBL" id="EFN79900.1"/>
    </source>
</evidence>
<organism evidence="2">
    <name type="scientific">Harpegnathos saltator</name>
    <name type="common">Jerdon's jumping ant</name>
    <dbReference type="NCBI Taxonomy" id="610380"/>
    <lineage>
        <taxon>Eukaryota</taxon>
        <taxon>Metazoa</taxon>
        <taxon>Ecdysozoa</taxon>
        <taxon>Arthropoda</taxon>
        <taxon>Hexapoda</taxon>
        <taxon>Insecta</taxon>
        <taxon>Pterygota</taxon>
        <taxon>Neoptera</taxon>
        <taxon>Endopterygota</taxon>
        <taxon>Hymenoptera</taxon>
        <taxon>Apocrita</taxon>
        <taxon>Aculeata</taxon>
        <taxon>Formicoidea</taxon>
        <taxon>Formicidae</taxon>
        <taxon>Ponerinae</taxon>
        <taxon>Ponerini</taxon>
        <taxon>Harpegnathos</taxon>
    </lineage>
</organism>
<gene>
    <name evidence="1" type="ORF">EAI_14952</name>
</gene>
<name>E2BWP5_HARSA</name>
<accession>E2BWP5</accession>